<name>A0A8J5LDM7_ZINOF</name>
<gene>
    <name evidence="1" type="ORF">ZIOFF_014261</name>
</gene>
<reference evidence="1 2" key="1">
    <citation type="submission" date="2020-08" db="EMBL/GenBank/DDBJ databases">
        <title>Plant Genome Project.</title>
        <authorList>
            <person name="Zhang R.-G."/>
        </authorList>
    </citation>
    <scope>NUCLEOTIDE SEQUENCE [LARGE SCALE GENOMIC DNA]</scope>
    <source>
        <tissue evidence="1">Rhizome</tissue>
    </source>
</reference>
<comment type="caution">
    <text evidence="1">The sequence shown here is derived from an EMBL/GenBank/DDBJ whole genome shotgun (WGS) entry which is preliminary data.</text>
</comment>
<dbReference type="PANTHER" id="PTHR46250:SF15">
    <property type="entry name" value="OS01G0523800 PROTEIN"/>
    <property type="match status" value="1"/>
</dbReference>
<proteinExistence type="predicted"/>
<keyword evidence="2" id="KW-1185">Reference proteome</keyword>
<protein>
    <recommendedName>
        <fullName evidence="3">Myb/SANT-like domain-containing protein</fullName>
    </recommendedName>
</protein>
<dbReference type="Proteomes" id="UP000734854">
    <property type="component" value="Unassembled WGS sequence"/>
</dbReference>
<evidence type="ECO:0000313" key="1">
    <source>
        <dbReference type="EMBL" id="KAG6524353.1"/>
    </source>
</evidence>
<accession>A0A8J5LDM7</accession>
<organism evidence="1 2">
    <name type="scientific">Zingiber officinale</name>
    <name type="common">Ginger</name>
    <name type="synonym">Amomum zingiber</name>
    <dbReference type="NCBI Taxonomy" id="94328"/>
    <lineage>
        <taxon>Eukaryota</taxon>
        <taxon>Viridiplantae</taxon>
        <taxon>Streptophyta</taxon>
        <taxon>Embryophyta</taxon>
        <taxon>Tracheophyta</taxon>
        <taxon>Spermatophyta</taxon>
        <taxon>Magnoliopsida</taxon>
        <taxon>Liliopsida</taxon>
        <taxon>Zingiberales</taxon>
        <taxon>Zingiberaceae</taxon>
        <taxon>Zingiber</taxon>
    </lineage>
</organism>
<dbReference type="AlphaFoldDB" id="A0A8J5LDM7"/>
<evidence type="ECO:0000313" key="2">
    <source>
        <dbReference type="Proteomes" id="UP000734854"/>
    </source>
</evidence>
<dbReference type="EMBL" id="JACMSC010000004">
    <property type="protein sequence ID" value="KAG6524353.1"/>
    <property type="molecule type" value="Genomic_DNA"/>
</dbReference>
<evidence type="ECO:0008006" key="3">
    <source>
        <dbReference type="Google" id="ProtNLM"/>
    </source>
</evidence>
<sequence>MEGRYCFKNDYMVQIHKMVLGKIPSFNKAVIPHIESKIKYLKTKYNPLSEMCMQSGCQWDDVEHKINCEKQWFDEWCLTHPNAVGLRDFKFPYLRKLDVVWGKDRATGLNVEDVVDASMDANWKENEGALLSWFLGSQKISIVIGFADIWIFLYVEFGAIGF</sequence>
<dbReference type="PANTHER" id="PTHR46250">
    <property type="entry name" value="MYB/SANT-LIKE DNA-BINDING DOMAIN PROTEIN-RELATED"/>
    <property type="match status" value="1"/>
</dbReference>